<dbReference type="OrthoDB" id="7474654at2759"/>
<proteinExistence type="predicted"/>
<name>A0A8S0ZRM5_ARCPL</name>
<dbReference type="AlphaFoldDB" id="A0A8S0ZRM5"/>
<gene>
    <name evidence="1" type="ORF">APLA_LOCUS6393</name>
</gene>
<dbReference type="EMBL" id="CADEBC010000485">
    <property type="protein sequence ID" value="CAB3235999.1"/>
    <property type="molecule type" value="Genomic_DNA"/>
</dbReference>
<keyword evidence="2" id="KW-1185">Reference proteome</keyword>
<sequence>MLSAHNSRLDQLEGYMMEIKKQNTDIKTRELERFFTFVSDKLTSLVSKITSLEKENMVAVPGSGSDGRV</sequence>
<accession>A0A8S0ZRM5</accession>
<dbReference type="Proteomes" id="UP000494106">
    <property type="component" value="Unassembled WGS sequence"/>
</dbReference>
<organism evidence="1 2">
    <name type="scientific">Arctia plantaginis</name>
    <name type="common">Wood tiger moth</name>
    <name type="synonym">Phalaena plantaginis</name>
    <dbReference type="NCBI Taxonomy" id="874455"/>
    <lineage>
        <taxon>Eukaryota</taxon>
        <taxon>Metazoa</taxon>
        <taxon>Ecdysozoa</taxon>
        <taxon>Arthropoda</taxon>
        <taxon>Hexapoda</taxon>
        <taxon>Insecta</taxon>
        <taxon>Pterygota</taxon>
        <taxon>Neoptera</taxon>
        <taxon>Endopterygota</taxon>
        <taxon>Lepidoptera</taxon>
        <taxon>Glossata</taxon>
        <taxon>Ditrysia</taxon>
        <taxon>Noctuoidea</taxon>
        <taxon>Erebidae</taxon>
        <taxon>Arctiinae</taxon>
        <taxon>Arctia</taxon>
    </lineage>
</organism>
<evidence type="ECO:0000313" key="2">
    <source>
        <dbReference type="Proteomes" id="UP000494106"/>
    </source>
</evidence>
<reference evidence="1 2" key="1">
    <citation type="submission" date="2020-04" db="EMBL/GenBank/DDBJ databases">
        <authorList>
            <person name="Wallbank WR R."/>
            <person name="Pardo Diaz C."/>
            <person name="Kozak K."/>
            <person name="Martin S."/>
            <person name="Jiggins C."/>
            <person name="Moest M."/>
            <person name="Warren A I."/>
            <person name="Byers J.R.P. K."/>
            <person name="Montejo-Kovacevich G."/>
            <person name="Yen C E."/>
        </authorList>
    </citation>
    <scope>NUCLEOTIDE SEQUENCE [LARGE SCALE GENOMIC DNA]</scope>
</reference>
<evidence type="ECO:0000313" key="1">
    <source>
        <dbReference type="EMBL" id="CAB3235999.1"/>
    </source>
</evidence>
<comment type="caution">
    <text evidence="1">The sequence shown here is derived from an EMBL/GenBank/DDBJ whole genome shotgun (WGS) entry which is preliminary data.</text>
</comment>
<protein>
    <submittedName>
        <fullName evidence="1">Uncharacterized protein</fullName>
    </submittedName>
</protein>